<proteinExistence type="predicted"/>
<dbReference type="EMBL" id="CP003060">
    <property type="protein sequence ID" value="AEP30698.1"/>
    <property type="molecule type" value="Genomic_DNA"/>
</dbReference>
<evidence type="ECO:0000313" key="4">
    <source>
        <dbReference type="Proteomes" id="UP000009282"/>
    </source>
</evidence>
<dbReference type="Pfam" id="PF20434">
    <property type="entry name" value="BD-FAE"/>
    <property type="match status" value="1"/>
</dbReference>
<dbReference type="HOGENOM" id="CLU_012494_10_1_6"/>
<dbReference type="RefSeq" id="WP_014109571.1">
    <property type="nucleotide sequence ID" value="NC_016041.1"/>
</dbReference>
<dbReference type="InterPro" id="IPR050300">
    <property type="entry name" value="GDXG_lipolytic_enzyme"/>
</dbReference>
<dbReference type="Proteomes" id="UP000009282">
    <property type="component" value="Chromosome"/>
</dbReference>
<dbReference type="STRING" id="1085623.GNIT_2601"/>
<dbReference type="Gene3D" id="3.40.50.1820">
    <property type="entry name" value="alpha/beta hydrolase"/>
    <property type="match status" value="1"/>
</dbReference>
<sequence length="330" mass="35828">MQRKFSVVHWREAFVLSRFQHPVLATALFVVICSLTPAHASDVNEESSLKKTEASAFVEFPSAPKNTPYSMVAGLDSMKPTSTFVYANEHADQYAAYWRAANVNGETDNSSKGVVVFIHGGCWLSAFDMSHAYAFATGVSQAGYDVWSIEYRRAGNGGEWPVALQDITLGLQKIEVLAQAGVNLEHITIVGHSAGGHLAAMLGLQLIDVLPVSVKQADVIGLAAIMDVSQYANGANSCQTATPQFMAGMPDEQPQSYYLANPQNFSAIGEKLGHFQLLQGNADTIVPELQAHHQNAKTIKLDGVGHFDWIHPGSDAFKQLLRQLDINAKK</sequence>
<reference evidence="3 4" key="1">
    <citation type="journal article" date="2011" name="J. Bacteriol.">
        <title>Complete genome sequence of seawater bacterium Glaciecola nitratireducens FR1064T.</title>
        <authorList>
            <person name="Bian F."/>
            <person name="Qin Q.L."/>
            <person name="Xie B.B."/>
            <person name="Shu Y.L."/>
            <person name="Zhang X.Y."/>
            <person name="Yu Y."/>
            <person name="Chen B."/>
            <person name="Chen X.L."/>
            <person name="Zhou B.C."/>
            <person name="Zhang Y.Z."/>
        </authorList>
    </citation>
    <scope>NUCLEOTIDE SEQUENCE [LARGE SCALE GENOMIC DNA]</scope>
    <source>
        <strain evidence="4">JCM 12485 / KCTC 12276 / FR1064</strain>
    </source>
</reference>
<dbReference type="AlphaFoldDB" id="G4QI84"/>
<dbReference type="GO" id="GO:0016787">
    <property type="term" value="F:hydrolase activity"/>
    <property type="evidence" value="ECO:0007669"/>
    <property type="project" value="UniProtKB-KW"/>
</dbReference>
<dbReference type="SUPFAM" id="SSF53474">
    <property type="entry name" value="alpha/beta-Hydrolases"/>
    <property type="match status" value="1"/>
</dbReference>
<dbReference type="PANTHER" id="PTHR48081:SF33">
    <property type="entry name" value="KYNURENINE FORMAMIDASE"/>
    <property type="match status" value="1"/>
</dbReference>
<dbReference type="eggNOG" id="COG1506">
    <property type="taxonomic scope" value="Bacteria"/>
</dbReference>
<organism evidence="3 4">
    <name type="scientific">Glaciecola nitratireducens (strain JCM 12485 / KCTC 12276 / FR1064)</name>
    <dbReference type="NCBI Taxonomy" id="1085623"/>
    <lineage>
        <taxon>Bacteria</taxon>
        <taxon>Pseudomonadati</taxon>
        <taxon>Pseudomonadota</taxon>
        <taxon>Gammaproteobacteria</taxon>
        <taxon>Alteromonadales</taxon>
        <taxon>Alteromonadaceae</taxon>
        <taxon>Brumicola</taxon>
    </lineage>
</organism>
<dbReference type="KEGG" id="gni:GNIT_2601"/>
<evidence type="ECO:0000259" key="2">
    <source>
        <dbReference type="Pfam" id="PF20434"/>
    </source>
</evidence>
<dbReference type="InterPro" id="IPR029058">
    <property type="entry name" value="AB_hydrolase_fold"/>
</dbReference>
<evidence type="ECO:0000313" key="3">
    <source>
        <dbReference type="EMBL" id="AEP30698.1"/>
    </source>
</evidence>
<keyword evidence="4" id="KW-1185">Reference proteome</keyword>
<name>G4QI84_GLANF</name>
<accession>G4QI84</accession>
<feature type="domain" description="BD-FAE-like" evidence="2">
    <location>
        <begin position="110"/>
        <end position="293"/>
    </location>
</feature>
<evidence type="ECO:0000256" key="1">
    <source>
        <dbReference type="ARBA" id="ARBA00022801"/>
    </source>
</evidence>
<keyword evidence="1" id="KW-0378">Hydrolase</keyword>
<dbReference type="OrthoDB" id="255603at2"/>
<protein>
    <submittedName>
        <fullName evidence="3">Putative lipase/esterase</fullName>
    </submittedName>
</protein>
<dbReference type="InterPro" id="IPR049492">
    <property type="entry name" value="BD-FAE-like_dom"/>
</dbReference>
<dbReference type="PANTHER" id="PTHR48081">
    <property type="entry name" value="AB HYDROLASE SUPERFAMILY PROTEIN C4A8.06C"/>
    <property type="match status" value="1"/>
</dbReference>
<gene>
    <name evidence="3" type="ordered locus">GNIT_2601</name>
</gene>
<dbReference type="ESTHER" id="glanf-g4qi84">
    <property type="family name" value="Est9X"/>
</dbReference>